<proteinExistence type="predicted"/>
<feature type="region of interest" description="Disordered" evidence="1">
    <location>
        <begin position="36"/>
        <end position="63"/>
    </location>
</feature>
<dbReference type="SMART" id="SM00220">
    <property type="entry name" value="S_TKc"/>
    <property type="match status" value="1"/>
</dbReference>
<dbReference type="OrthoDB" id="5979581at2759"/>
<protein>
    <recommendedName>
        <fullName evidence="2">Protein kinase domain-containing protein</fullName>
    </recommendedName>
</protein>
<evidence type="ECO:0000259" key="2">
    <source>
        <dbReference type="PROSITE" id="PS50011"/>
    </source>
</evidence>
<dbReference type="InterPro" id="IPR011009">
    <property type="entry name" value="Kinase-like_dom_sf"/>
</dbReference>
<evidence type="ECO:0000313" key="3">
    <source>
        <dbReference type="EMBL" id="KAH3686107.1"/>
    </source>
</evidence>
<comment type="caution">
    <text evidence="3">The sequence shown here is derived from an EMBL/GenBank/DDBJ whole genome shotgun (WGS) entry which is preliminary data.</text>
</comment>
<dbReference type="InterPro" id="IPR000719">
    <property type="entry name" value="Prot_kinase_dom"/>
</dbReference>
<dbReference type="GO" id="GO:0004674">
    <property type="term" value="F:protein serine/threonine kinase activity"/>
    <property type="evidence" value="ECO:0007669"/>
    <property type="project" value="TreeGrafter"/>
</dbReference>
<dbReference type="Pfam" id="PF00069">
    <property type="entry name" value="Pkinase"/>
    <property type="match status" value="1"/>
</dbReference>
<name>A0A9P8Q8S6_WICPI</name>
<keyword evidence="4" id="KW-1185">Reference proteome</keyword>
<dbReference type="PANTHER" id="PTHR44167:SF30">
    <property type="entry name" value="PHOSPHORYLASE KINASE"/>
    <property type="match status" value="1"/>
</dbReference>
<reference evidence="3" key="2">
    <citation type="submission" date="2021-01" db="EMBL/GenBank/DDBJ databases">
        <authorList>
            <person name="Schikora-Tamarit M.A."/>
        </authorList>
    </citation>
    <scope>NUCLEOTIDE SEQUENCE</scope>
    <source>
        <strain evidence="3">CBS2887</strain>
    </source>
</reference>
<feature type="domain" description="Protein kinase" evidence="2">
    <location>
        <begin position="80"/>
        <end position="392"/>
    </location>
</feature>
<dbReference type="EMBL" id="JAEUBG010001644">
    <property type="protein sequence ID" value="KAH3686107.1"/>
    <property type="molecule type" value="Genomic_DNA"/>
</dbReference>
<dbReference type="Gene3D" id="1.10.510.10">
    <property type="entry name" value="Transferase(Phosphotransferase) domain 1"/>
    <property type="match status" value="1"/>
</dbReference>
<dbReference type="PANTHER" id="PTHR44167">
    <property type="entry name" value="OVARIAN-SPECIFIC SERINE/THREONINE-PROTEIN KINASE LOK-RELATED"/>
    <property type="match status" value="1"/>
</dbReference>
<dbReference type="GO" id="GO:0005524">
    <property type="term" value="F:ATP binding"/>
    <property type="evidence" value="ECO:0007669"/>
    <property type="project" value="InterPro"/>
</dbReference>
<reference evidence="3" key="1">
    <citation type="journal article" date="2021" name="Open Biol.">
        <title>Shared evolutionary footprints suggest mitochondrial oxidative damage underlies multiple complex I losses in fungi.</title>
        <authorList>
            <person name="Schikora-Tamarit M.A."/>
            <person name="Marcet-Houben M."/>
            <person name="Nosek J."/>
            <person name="Gabaldon T."/>
        </authorList>
    </citation>
    <scope>NUCLEOTIDE SEQUENCE</scope>
    <source>
        <strain evidence="3">CBS2887</strain>
    </source>
</reference>
<dbReference type="AlphaFoldDB" id="A0A9P8Q8S6"/>
<evidence type="ECO:0000256" key="1">
    <source>
        <dbReference type="SAM" id="MobiDB-lite"/>
    </source>
</evidence>
<organism evidence="3 4">
    <name type="scientific">Wickerhamomyces pijperi</name>
    <name type="common">Yeast</name>
    <name type="synonym">Pichia pijperi</name>
    <dbReference type="NCBI Taxonomy" id="599730"/>
    <lineage>
        <taxon>Eukaryota</taxon>
        <taxon>Fungi</taxon>
        <taxon>Dikarya</taxon>
        <taxon>Ascomycota</taxon>
        <taxon>Saccharomycotina</taxon>
        <taxon>Saccharomycetes</taxon>
        <taxon>Phaffomycetales</taxon>
        <taxon>Wickerhamomycetaceae</taxon>
        <taxon>Wickerhamomyces</taxon>
    </lineage>
</organism>
<dbReference type="PROSITE" id="PS50011">
    <property type="entry name" value="PROTEIN_KINASE_DOM"/>
    <property type="match status" value="1"/>
</dbReference>
<dbReference type="Proteomes" id="UP000774326">
    <property type="component" value="Unassembled WGS sequence"/>
</dbReference>
<sequence>MKSHGTSTSSFYKGKNQNFETYDAINYSNGSIGGSATSLSNDESDLESSFNSELLQSTPEPTSTKENFQLKEKQWYEHYDFLEQIIHNGPCQILFERSHRNLYEPEHFERIKGTLLEWPSNYKEVNYEYRKKGHVITKSVEFWWDDMEKYLGVDDIQFILNTPCHENLAQVYDIFVSDSVTLVIVSERLTSGLGFFITHHRVFKIKIPMTLIRSILKDILNGLKHIHNNGFYLGGLCIDSVLISDNEEYYTRSYRERNNISISGVKVKLADFGTAKRINGNDYKNLVFRNRFYMAPELKNRKENYSGALDIWSFGCIAYELLTFEKLVSLDGESDKLFDLPPFTDVQASEIEKKLSELKNDDMGLLEVLKCSLEPDPEKRATSTQLLNKGFFQ</sequence>
<dbReference type="SUPFAM" id="SSF56112">
    <property type="entry name" value="Protein kinase-like (PK-like)"/>
    <property type="match status" value="1"/>
</dbReference>
<accession>A0A9P8Q8S6</accession>
<evidence type="ECO:0000313" key="4">
    <source>
        <dbReference type="Proteomes" id="UP000774326"/>
    </source>
</evidence>
<dbReference type="GO" id="GO:0005634">
    <property type="term" value="C:nucleus"/>
    <property type="evidence" value="ECO:0007669"/>
    <property type="project" value="TreeGrafter"/>
</dbReference>
<gene>
    <name evidence="3" type="ORF">WICPIJ_002913</name>
</gene>
<dbReference type="GO" id="GO:0044773">
    <property type="term" value="P:mitotic DNA damage checkpoint signaling"/>
    <property type="evidence" value="ECO:0007669"/>
    <property type="project" value="TreeGrafter"/>
</dbReference>